<reference evidence="7 8" key="1">
    <citation type="submission" date="2024-08" db="EMBL/GenBank/DDBJ databases">
        <authorList>
            <person name="Cucini C."/>
            <person name="Frati F."/>
        </authorList>
    </citation>
    <scope>NUCLEOTIDE SEQUENCE [LARGE SCALE GENOMIC DNA]</scope>
</reference>
<evidence type="ECO:0000313" key="8">
    <source>
        <dbReference type="Proteomes" id="UP001642540"/>
    </source>
</evidence>
<dbReference type="EMBL" id="CAXLJM020000013">
    <property type="protein sequence ID" value="CAL8077473.1"/>
    <property type="molecule type" value="Genomic_DNA"/>
</dbReference>
<dbReference type="InterPro" id="IPR045520">
    <property type="entry name" value="GPAT/DHAPAT_C"/>
</dbReference>
<dbReference type="InterPro" id="IPR041728">
    <property type="entry name" value="GPAT/DHAPAT_LPLAT"/>
</dbReference>
<dbReference type="Pfam" id="PF19277">
    <property type="entry name" value="GPAT_C"/>
    <property type="match status" value="1"/>
</dbReference>
<comment type="similarity">
    <text evidence="2">Belongs to the GPAT/DAPAT family.</text>
</comment>
<accession>A0ABP1PY37</accession>
<evidence type="ECO:0000256" key="4">
    <source>
        <dbReference type="ARBA" id="ARBA00023136"/>
    </source>
</evidence>
<name>A0ABP1PY37_9HEXA</name>
<dbReference type="SMART" id="SM00563">
    <property type="entry name" value="PlsC"/>
    <property type="match status" value="1"/>
</dbReference>
<dbReference type="InterPro" id="IPR022284">
    <property type="entry name" value="GPAT/DHAPAT"/>
</dbReference>
<feature type="domain" description="Phospholipid/glycerol acyltransferase" evidence="6">
    <location>
        <begin position="281"/>
        <end position="413"/>
    </location>
</feature>
<dbReference type="PANTHER" id="PTHR12563:SF23">
    <property type="entry name" value="BCDNA.GH07066"/>
    <property type="match status" value="1"/>
</dbReference>
<evidence type="ECO:0000256" key="5">
    <source>
        <dbReference type="ARBA" id="ARBA00023315"/>
    </source>
</evidence>
<keyword evidence="4" id="KW-0472">Membrane</keyword>
<keyword evidence="5" id="KW-0012">Acyltransferase</keyword>
<organism evidence="7 8">
    <name type="scientific">Orchesella dallaii</name>
    <dbReference type="NCBI Taxonomy" id="48710"/>
    <lineage>
        <taxon>Eukaryota</taxon>
        <taxon>Metazoa</taxon>
        <taxon>Ecdysozoa</taxon>
        <taxon>Arthropoda</taxon>
        <taxon>Hexapoda</taxon>
        <taxon>Collembola</taxon>
        <taxon>Entomobryomorpha</taxon>
        <taxon>Entomobryoidea</taxon>
        <taxon>Orchesellidae</taxon>
        <taxon>Orchesellinae</taxon>
        <taxon>Orchesella</taxon>
    </lineage>
</organism>
<dbReference type="InterPro" id="IPR002123">
    <property type="entry name" value="Plipid/glycerol_acylTrfase"/>
</dbReference>
<protein>
    <recommendedName>
        <fullName evidence="6">Phospholipid/glycerol acyltransferase domain-containing protein</fullName>
    </recommendedName>
</protein>
<keyword evidence="8" id="KW-1185">Reference proteome</keyword>
<evidence type="ECO:0000259" key="6">
    <source>
        <dbReference type="SMART" id="SM00563"/>
    </source>
</evidence>
<dbReference type="PANTHER" id="PTHR12563">
    <property type="entry name" value="GLYCEROL-3-PHOSPHATE ACYLTRANSFERASE"/>
    <property type="match status" value="1"/>
</dbReference>
<evidence type="ECO:0000256" key="3">
    <source>
        <dbReference type="ARBA" id="ARBA00022679"/>
    </source>
</evidence>
<evidence type="ECO:0000256" key="1">
    <source>
        <dbReference type="ARBA" id="ARBA00004370"/>
    </source>
</evidence>
<gene>
    <name evidence="7" type="ORF">ODALV1_LOCUS3821</name>
</gene>
<dbReference type="CDD" id="cd07993">
    <property type="entry name" value="LPLAT_DHAPAT-like"/>
    <property type="match status" value="1"/>
</dbReference>
<comment type="caution">
    <text evidence="7">The sequence shown here is derived from an EMBL/GenBank/DDBJ whole genome shotgun (WGS) entry which is preliminary data.</text>
</comment>
<keyword evidence="3" id="KW-0808">Transferase</keyword>
<evidence type="ECO:0000256" key="2">
    <source>
        <dbReference type="ARBA" id="ARBA00007937"/>
    </source>
</evidence>
<dbReference type="Proteomes" id="UP001642540">
    <property type="component" value="Unassembled WGS sequence"/>
</dbReference>
<dbReference type="Pfam" id="PF01553">
    <property type="entry name" value="Acyltransferase"/>
    <property type="match status" value="1"/>
</dbReference>
<proteinExistence type="inferred from homology"/>
<sequence length="841" mass="96115">MLHVPSPSCTLEWGLCILTLGACWWRYRGTSASNVVRMFLKKLEVFLLPSRTTKCGEYVNQREERYLHGIPTAKSELKPRRYGRKPENMKKLPKDLNFYKTLSGLSNRKAEMNNNEGICSICSHPQKGLIRPEKIASKDLRNCLDCDTRASHNLWYVRMCAYFVFFWRKWFIGYQYSMPKYNALMSDVKVNQAIEETAKLELSPNSPPGTYEKLVAKHRQRTERIVTCMRAKQAANPYFSYFVRVASWIIGKTLGRIYPQILVRNAQIEVIRKARESGYSIVYLPVHRSHVDYVLVSWVLVACDIRAPLVAAGDNLNIPIFSLMMRSVGGFFIKRRLDCREGKRDIVYRAILHSYMTRSLTDDNDLEFFIEGGRTRTGKPCLPKGGLLSIVVDNLLAKKVDDVLIVPVNFSYERLLDGNFIREQLGRPKVSESFASAALGLWNSLQAKFGSARIDFGQPFSLREFVDAYQYDKMVPQSPLPLQNDHVAKAKAKLSQSLSNPSAPLPSMDIDSVEQREMVNNLAKHVTYDGEKCFSMMSTNAISFILLNKYRKGVTTQVLAREIEMLSEEMLDRGYDVGISGNMEDVITHGLTVLGPTLVRQDRTPSANGQSALIRPVIKLPNIIELAYYSNCVLPAYSLEAVIATSVSVLSGAKRAEAESISIDENVLISTCLEFCEILQNEFIFAPPCTNLEDAVRSTVQYMTKQKVFFRTETHDTEMVHVDTKNQLERITFLTNLLKPIIDTYYTAACVLRRIVGFEIHEKQLQMDILTEIKSLLQHDSLTYGESLAMDPVRNFIKLMAGWEVLESYKYDRTTVYYLQDHFDCDKTIEEVIRRIQKYRV</sequence>
<dbReference type="SUPFAM" id="SSF69593">
    <property type="entry name" value="Glycerol-3-phosphate (1)-acyltransferase"/>
    <property type="match status" value="1"/>
</dbReference>
<comment type="subcellular location">
    <subcellularLocation>
        <location evidence="1">Membrane</location>
    </subcellularLocation>
</comment>
<evidence type="ECO:0000313" key="7">
    <source>
        <dbReference type="EMBL" id="CAL8077473.1"/>
    </source>
</evidence>